<dbReference type="CDD" id="cd16145">
    <property type="entry name" value="ARS_like"/>
    <property type="match status" value="1"/>
</dbReference>
<evidence type="ECO:0000313" key="3">
    <source>
        <dbReference type="EMBL" id="HIX87401.1"/>
    </source>
</evidence>
<dbReference type="InterPro" id="IPR052701">
    <property type="entry name" value="GAG_Ulvan_Degrading_Sulfatases"/>
</dbReference>
<dbReference type="PANTHER" id="PTHR43751">
    <property type="entry name" value="SULFATASE"/>
    <property type="match status" value="1"/>
</dbReference>
<sequence length="473" mass="53280">MSKQVFLSMSGAFVLMGLSACGPKEKEPMNVVYIVADDLGYGDIGCYGQTLIQTPHIDRMAAEGMLFTQHYAGCTVSAPSRCALMTGLHTGHTQVRGNREILPEGQQPMRADTYTLGRLMRSAGYATGLFGKWGLGAPDSESTPNKMGFDEFYGYNCQRQSHSFYPDHLWHNAEKVLFPENANNARKTYSQDLIHARALAFIRTHKDHPFFAMLTYTLPHAELNLPHDSIYRIYENRFEETPYIGKFDKVYGGYNTSEKPLASYAAMVSRLDKYVGDVLAELKALGLEERTLVIFTSDNGPHHEGGADPDFFRSYGPFRGIKRDVYEGGIRVPMIAWCPGTVKKDSRTDHISAFWDVMPTLAELTGTALPVATDGISFLPTLLSKEKKQAEHDYLYWEFHEMNGREALRAGDWKLIRQPIVGDTRVELYDLSQDIHEDKNLAAEYPDKVRALEALMDSARTESPYFNFGREAE</sequence>
<reference evidence="3" key="1">
    <citation type="journal article" date="2021" name="PeerJ">
        <title>Extensive microbial diversity within the chicken gut microbiome revealed by metagenomics and culture.</title>
        <authorList>
            <person name="Gilroy R."/>
            <person name="Ravi A."/>
            <person name="Getino M."/>
            <person name="Pursley I."/>
            <person name="Horton D.L."/>
            <person name="Alikhan N.F."/>
            <person name="Baker D."/>
            <person name="Gharbi K."/>
            <person name="Hall N."/>
            <person name="Watson M."/>
            <person name="Adriaenssens E.M."/>
            <person name="Foster-Nyarko E."/>
            <person name="Jarju S."/>
            <person name="Secka A."/>
            <person name="Antonio M."/>
            <person name="Oren A."/>
            <person name="Chaudhuri R.R."/>
            <person name="La Ragione R."/>
            <person name="Hildebrand F."/>
            <person name="Pallen M.J."/>
        </authorList>
    </citation>
    <scope>NUCLEOTIDE SEQUENCE</scope>
    <source>
        <strain evidence="3">ChiHecec2B26-12326</strain>
    </source>
</reference>
<evidence type="ECO:0000256" key="1">
    <source>
        <dbReference type="PIRSR" id="PIRSR600917-52"/>
    </source>
</evidence>
<gene>
    <name evidence="3" type="ORF">H9848_12480</name>
</gene>
<dbReference type="SUPFAM" id="SSF53649">
    <property type="entry name" value="Alkaline phosphatase-like"/>
    <property type="match status" value="1"/>
</dbReference>
<feature type="domain" description="Sulfatase N-terminal" evidence="2">
    <location>
        <begin position="30"/>
        <end position="366"/>
    </location>
</feature>
<dbReference type="Gene3D" id="3.40.720.10">
    <property type="entry name" value="Alkaline Phosphatase, subunit A"/>
    <property type="match status" value="1"/>
</dbReference>
<evidence type="ECO:0000313" key="4">
    <source>
        <dbReference type="Proteomes" id="UP000823847"/>
    </source>
</evidence>
<comment type="caution">
    <text evidence="3">The sequence shown here is derived from an EMBL/GenBank/DDBJ whole genome shotgun (WGS) entry which is preliminary data.</text>
</comment>
<dbReference type="Proteomes" id="UP000823847">
    <property type="component" value="Unassembled WGS sequence"/>
</dbReference>
<dbReference type="InterPro" id="IPR000917">
    <property type="entry name" value="Sulfatase_N"/>
</dbReference>
<reference evidence="3" key="2">
    <citation type="submission" date="2021-04" db="EMBL/GenBank/DDBJ databases">
        <authorList>
            <person name="Gilroy R."/>
        </authorList>
    </citation>
    <scope>NUCLEOTIDE SEQUENCE</scope>
    <source>
        <strain evidence="3">ChiHecec2B26-12326</strain>
    </source>
</reference>
<dbReference type="Pfam" id="PF00884">
    <property type="entry name" value="Sulfatase"/>
    <property type="match status" value="1"/>
</dbReference>
<evidence type="ECO:0000259" key="2">
    <source>
        <dbReference type="Pfam" id="PF00884"/>
    </source>
</evidence>
<accession>A0A9D2BRR8</accession>
<dbReference type="AlphaFoldDB" id="A0A9D2BRR8"/>
<dbReference type="PROSITE" id="PS51257">
    <property type="entry name" value="PROKAR_LIPOPROTEIN"/>
    <property type="match status" value="1"/>
</dbReference>
<feature type="modified residue" description="3-oxoalanine (Ser)" evidence="1">
    <location>
        <position position="77"/>
    </location>
</feature>
<name>A0A9D2BRR8_9BACT</name>
<comment type="PTM">
    <text evidence="1">The conversion to 3-oxoalanine (also known as C-formylglycine, FGly), of a serine or cysteine residue in prokaryotes and of a cysteine residue in eukaryotes, is critical for catalytic activity.</text>
</comment>
<organism evidence="3 4">
    <name type="scientific">Candidatus Parabacteroides intestinigallinarum</name>
    <dbReference type="NCBI Taxonomy" id="2838722"/>
    <lineage>
        <taxon>Bacteria</taxon>
        <taxon>Pseudomonadati</taxon>
        <taxon>Bacteroidota</taxon>
        <taxon>Bacteroidia</taxon>
        <taxon>Bacteroidales</taxon>
        <taxon>Tannerellaceae</taxon>
        <taxon>Parabacteroides</taxon>
    </lineage>
</organism>
<dbReference type="Gene3D" id="3.30.1120.10">
    <property type="match status" value="1"/>
</dbReference>
<dbReference type="EMBL" id="DXEN01000092">
    <property type="protein sequence ID" value="HIX87401.1"/>
    <property type="molecule type" value="Genomic_DNA"/>
</dbReference>
<protein>
    <submittedName>
        <fullName evidence="3">Arylsulfatase</fullName>
    </submittedName>
</protein>
<dbReference type="InterPro" id="IPR017850">
    <property type="entry name" value="Alkaline_phosphatase_core_sf"/>
</dbReference>
<dbReference type="PANTHER" id="PTHR43751:SF3">
    <property type="entry name" value="SULFATASE N-TERMINAL DOMAIN-CONTAINING PROTEIN"/>
    <property type="match status" value="1"/>
</dbReference>
<proteinExistence type="predicted"/>